<feature type="compositionally biased region" description="Basic residues" evidence="1">
    <location>
        <begin position="333"/>
        <end position="342"/>
    </location>
</feature>
<sequence length="376" mass="41111">MGPGTRDSTSAVRSALVRTRTGGTVQVQRRDAGRQVCGDGGRTLRRQRGRAEPRAEGRSERPDGHAGCGPGEEGVAGVKRGGRAWRGPFVMSHGACGRLRKIGSSRRPAPLSLYPVRQSAAHPHRYWLGMVRTSRTSSAGQDARGRDVAFEAEDLRVPRVVFRNIASTRAGSVSTPAELGGTGRGWWRLRDGTGHPDHSFLLCMWIARGRPVRALSSRFGKHKYGFHGGAADPPHLRLRPGLFPPCRVIPIATRSNPNDQPLRRHRPRQVHRYRWPGAHPFSARGCDVPQHPQRGWIGILRPQARLPGRGLGAGDVPAERERSPGLNPLTRMGRPRTIRWRPGRCSTDAGSGGQITRGDLTKLPVSTHSTDALPPE</sequence>
<proteinExistence type="predicted"/>
<name>Q8KW16_9RHOB</name>
<protein>
    <submittedName>
        <fullName evidence="2">RC174</fullName>
    </submittedName>
</protein>
<feature type="compositionally biased region" description="Basic and acidic residues" evidence="1">
    <location>
        <begin position="49"/>
        <end position="64"/>
    </location>
</feature>
<reference evidence="2" key="1">
    <citation type="journal article" date="2003" name="Plasmid">
        <title>Nucleotide sequence based characterizations of two cryptic plasmids from the marine bacterium Ruegeria isolate PR1b.</title>
        <authorList>
            <person name="Zhong Z."/>
            <person name="Caspi R."/>
            <person name="Helinski D."/>
            <person name="Knauf V."/>
            <person name="Sykes S."/>
            <person name="O'Byrne C."/>
            <person name="Shea T.P."/>
            <person name="Wilkinson J.E."/>
            <person name="DeLoughery C."/>
            <person name="Toukdarian A."/>
        </authorList>
    </citation>
    <scope>NUCLEOTIDE SEQUENCE</scope>
    <source>
        <strain evidence="2">PR1b</strain>
        <plasmid evidence="2">pSD25</plasmid>
    </source>
</reference>
<feature type="region of interest" description="Disordered" evidence="1">
    <location>
        <begin position="308"/>
        <end position="376"/>
    </location>
</feature>
<accession>Q8KW16</accession>
<dbReference type="AlphaFoldDB" id="Q8KW16"/>
<feature type="region of interest" description="Disordered" evidence="1">
    <location>
        <begin position="1"/>
        <end position="79"/>
    </location>
</feature>
<organism evidence="2">
    <name type="scientific">Ruegeria sp. PR1b</name>
    <dbReference type="NCBI Taxonomy" id="185588"/>
    <lineage>
        <taxon>Bacteria</taxon>
        <taxon>Pseudomonadati</taxon>
        <taxon>Pseudomonadota</taxon>
        <taxon>Alphaproteobacteria</taxon>
        <taxon>Rhodobacterales</taxon>
        <taxon>Roseobacteraceae</taxon>
        <taxon>Ruegeria</taxon>
    </lineage>
</organism>
<keyword evidence="2" id="KW-0614">Plasmid</keyword>
<evidence type="ECO:0000256" key="1">
    <source>
        <dbReference type="SAM" id="MobiDB-lite"/>
    </source>
</evidence>
<geneLocation type="plasmid" evidence="2">
    <name>pSD25</name>
</geneLocation>
<feature type="compositionally biased region" description="Polar residues" evidence="1">
    <location>
        <begin position="1"/>
        <end position="12"/>
    </location>
</feature>
<evidence type="ECO:0000313" key="2">
    <source>
        <dbReference type="EMBL" id="AAN05247.1"/>
    </source>
</evidence>
<dbReference type="EMBL" id="AF416331">
    <property type="protein sequence ID" value="AAN05247.1"/>
    <property type="molecule type" value="Genomic_DNA"/>
</dbReference>